<dbReference type="SUPFAM" id="SSF53067">
    <property type="entry name" value="Actin-like ATPase domain"/>
    <property type="match status" value="1"/>
</dbReference>
<name>A0ABY5J4H4_9BACT</name>
<comment type="similarity">
    <text evidence="1">Belongs to the ROK (NagC/XylR) family.</text>
</comment>
<evidence type="ECO:0000313" key="3">
    <source>
        <dbReference type="Proteomes" id="UP001059576"/>
    </source>
</evidence>
<dbReference type="Gene3D" id="3.30.420.40">
    <property type="match status" value="2"/>
</dbReference>
<organism evidence="2 3">
    <name type="scientific">Mycoplasmopsis equigenitalium</name>
    <dbReference type="NCBI Taxonomy" id="114883"/>
    <lineage>
        <taxon>Bacteria</taxon>
        <taxon>Bacillati</taxon>
        <taxon>Mycoplasmatota</taxon>
        <taxon>Mycoplasmoidales</taxon>
        <taxon>Metamycoplasmataceae</taxon>
        <taxon>Mycoplasmopsis</taxon>
    </lineage>
</organism>
<dbReference type="PANTHER" id="PTHR18964:SF149">
    <property type="entry name" value="BIFUNCTIONAL UDP-N-ACETYLGLUCOSAMINE 2-EPIMERASE_N-ACETYLMANNOSAMINE KINASE"/>
    <property type="match status" value="1"/>
</dbReference>
<dbReference type="InterPro" id="IPR000600">
    <property type="entry name" value="ROK"/>
</dbReference>
<dbReference type="InterPro" id="IPR043129">
    <property type="entry name" value="ATPase_NBD"/>
</dbReference>
<accession>A0ABY5J4H4</accession>
<dbReference type="EMBL" id="CP101808">
    <property type="protein sequence ID" value="UUD36786.1"/>
    <property type="molecule type" value="Genomic_DNA"/>
</dbReference>
<dbReference type="Proteomes" id="UP001059576">
    <property type="component" value="Chromosome"/>
</dbReference>
<proteinExistence type="inferred from homology"/>
<evidence type="ECO:0000256" key="1">
    <source>
        <dbReference type="ARBA" id="ARBA00006479"/>
    </source>
</evidence>
<dbReference type="PANTHER" id="PTHR18964">
    <property type="entry name" value="ROK (REPRESSOR, ORF, KINASE) FAMILY"/>
    <property type="match status" value="1"/>
</dbReference>
<keyword evidence="3" id="KW-1185">Reference proteome</keyword>
<sequence length="283" mass="31682">MKNVCVDIGGTNIRIALFENDKIVAKEKYPISHKDYKIAMNQIIAFCEKYNALKLAICFPGIADYDTGTILKATNLPEWENISLKSYLYNNSKITEIICTRDSSAMALANHFYFKQNINNITQFFTISTGFGAGLIMNNKIYEGANKKAQIVYKAPWSSVDGITEIGKICSGNGMSNYAKYLDQNWTSKEIFNNYKSLPIAKQIINYAIEALSKAICSSAVLINPNLFVFGGAIARENKWFIDAAINKAKSFLDPVNYQNVNFKTEELNDDSALIGLNHLLNK</sequence>
<dbReference type="Pfam" id="PF00480">
    <property type="entry name" value="ROK"/>
    <property type="match status" value="2"/>
</dbReference>
<dbReference type="CDD" id="cd23763">
    <property type="entry name" value="ASKHA_ATPase_ROK"/>
    <property type="match status" value="1"/>
</dbReference>
<evidence type="ECO:0000313" key="2">
    <source>
        <dbReference type="EMBL" id="UUD36786.1"/>
    </source>
</evidence>
<dbReference type="RefSeq" id="WP_129723090.1">
    <property type="nucleotide sequence ID" value="NZ_CP101808.1"/>
</dbReference>
<gene>
    <name evidence="2" type="ORF">NPA09_02715</name>
</gene>
<reference evidence="2" key="1">
    <citation type="submission" date="2022-07" db="EMBL/GenBank/DDBJ databases">
        <title>Complete genome of Mycoplasma equigenitalium type strain T37.</title>
        <authorList>
            <person name="Spergser J."/>
        </authorList>
    </citation>
    <scope>NUCLEOTIDE SEQUENCE</scope>
    <source>
        <strain evidence="2">T37</strain>
    </source>
</reference>
<protein>
    <submittedName>
        <fullName evidence="2">ROK family protein</fullName>
    </submittedName>
</protein>